<accession>A0AA37T4G6</accession>
<dbReference type="RefSeq" id="WP_232595354.1">
    <property type="nucleotide sequence ID" value="NZ_BSPD01000057.1"/>
</dbReference>
<dbReference type="GO" id="GO:0043856">
    <property type="term" value="F:anti-sigma factor antagonist activity"/>
    <property type="evidence" value="ECO:0007669"/>
    <property type="project" value="TreeGrafter"/>
</dbReference>
<dbReference type="SUPFAM" id="SSF52091">
    <property type="entry name" value="SpoIIaa-like"/>
    <property type="match status" value="1"/>
</dbReference>
<keyword evidence="3" id="KW-1185">Reference proteome</keyword>
<dbReference type="CDD" id="cd07043">
    <property type="entry name" value="STAS_anti-anti-sigma_factors"/>
    <property type="match status" value="1"/>
</dbReference>
<organism evidence="2 3">
    <name type="scientific">Marinibactrum halimedae</name>
    <dbReference type="NCBI Taxonomy" id="1444977"/>
    <lineage>
        <taxon>Bacteria</taxon>
        <taxon>Pseudomonadati</taxon>
        <taxon>Pseudomonadota</taxon>
        <taxon>Gammaproteobacteria</taxon>
        <taxon>Cellvibrionales</taxon>
        <taxon>Cellvibrionaceae</taxon>
        <taxon>Marinibactrum</taxon>
    </lineage>
</organism>
<evidence type="ECO:0000313" key="2">
    <source>
        <dbReference type="EMBL" id="GLS26655.1"/>
    </source>
</evidence>
<dbReference type="InterPro" id="IPR014557">
    <property type="entry name" value="UCP029548_STAS-type"/>
</dbReference>
<dbReference type="PANTHER" id="PTHR33495:SF2">
    <property type="entry name" value="ANTI-SIGMA FACTOR ANTAGONIST TM_1081-RELATED"/>
    <property type="match status" value="1"/>
</dbReference>
<reference evidence="2 3" key="1">
    <citation type="journal article" date="2014" name="Int. J. Syst. Evol. Microbiol.">
        <title>Complete genome sequence of Corynebacterium casei LMG S-19264T (=DSM 44701T), isolated from a smear-ripened cheese.</title>
        <authorList>
            <consortium name="US DOE Joint Genome Institute (JGI-PGF)"/>
            <person name="Walter F."/>
            <person name="Albersmeier A."/>
            <person name="Kalinowski J."/>
            <person name="Ruckert C."/>
        </authorList>
    </citation>
    <scope>NUCLEOTIDE SEQUENCE [LARGE SCALE GENOMIC DNA]</scope>
    <source>
        <strain evidence="2 3">NBRC 110095</strain>
    </source>
</reference>
<evidence type="ECO:0000313" key="3">
    <source>
        <dbReference type="Proteomes" id="UP001156870"/>
    </source>
</evidence>
<dbReference type="EMBL" id="BSPD01000057">
    <property type="protein sequence ID" value="GLS26655.1"/>
    <property type="molecule type" value="Genomic_DNA"/>
</dbReference>
<name>A0AA37T4G6_9GAMM</name>
<comment type="caution">
    <text evidence="2">The sequence shown here is derived from an EMBL/GenBank/DDBJ whole genome shotgun (WGS) entry which is preliminary data.</text>
</comment>
<dbReference type="PIRSF" id="PIRSF029548">
    <property type="entry name" value="UCP029548"/>
    <property type="match status" value="1"/>
</dbReference>
<evidence type="ECO:0000259" key="1">
    <source>
        <dbReference type="PROSITE" id="PS50801"/>
    </source>
</evidence>
<feature type="domain" description="STAS" evidence="1">
    <location>
        <begin position="4"/>
        <end position="115"/>
    </location>
</feature>
<gene>
    <name evidence="2" type="ORF">GCM10007877_23720</name>
</gene>
<dbReference type="InterPro" id="IPR036513">
    <property type="entry name" value="STAS_dom_sf"/>
</dbReference>
<dbReference type="Proteomes" id="UP001156870">
    <property type="component" value="Unassembled WGS sequence"/>
</dbReference>
<dbReference type="PANTHER" id="PTHR33495">
    <property type="entry name" value="ANTI-SIGMA FACTOR ANTAGONIST TM_1081-RELATED-RELATED"/>
    <property type="match status" value="1"/>
</dbReference>
<sequence length="163" mass="18188">MQSGQILVAERNGVNVIKMVGDVRLTLCISFDQFIDKMFSSDNFAQVIFDLSNAQAIDSTTLGLMAKISVICQDQFDLMPVVVSPDVGINRLLETMGFEDIFEIVRSSDQVFEPATPLRPDDDHSDEVTYRNKVIEAHKVLMSLNAGNREAFEDLIQSLEQGL</sequence>
<dbReference type="InterPro" id="IPR002645">
    <property type="entry name" value="STAS_dom"/>
</dbReference>
<dbReference type="PROSITE" id="PS50801">
    <property type="entry name" value="STAS"/>
    <property type="match status" value="1"/>
</dbReference>
<dbReference type="Gene3D" id="3.30.750.24">
    <property type="entry name" value="STAS domain"/>
    <property type="match status" value="1"/>
</dbReference>
<proteinExistence type="predicted"/>
<protein>
    <recommendedName>
        <fullName evidence="1">STAS domain-containing protein</fullName>
    </recommendedName>
</protein>
<dbReference type="AlphaFoldDB" id="A0AA37T4G6"/>
<dbReference type="Pfam" id="PF01740">
    <property type="entry name" value="STAS"/>
    <property type="match status" value="1"/>
</dbReference>